<feature type="transmembrane region" description="Helical" evidence="10">
    <location>
        <begin position="135"/>
        <end position="155"/>
    </location>
</feature>
<reference evidence="13" key="1">
    <citation type="submission" date="2021-01" db="EMBL/GenBank/DDBJ databases">
        <authorList>
            <person name="Corre E."/>
            <person name="Pelletier E."/>
            <person name="Niang G."/>
            <person name="Scheremetjew M."/>
            <person name="Finn R."/>
            <person name="Kale V."/>
            <person name="Holt S."/>
            <person name="Cochrane G."/>
            <person name="Meng A."/>
            <person name="Brown T."/>
            <person name="Cohen L."/>
        </authorList>
    </citation>
    <scope>NUCLEOTIDE SEQUENCE</scope>
    <source>
        <strain evidence="13">CCMP1897</strain>
    </source>
</reference>
<comment type="subcellular location">
    <subcellularLocation>
        <location evidence="1">Endoplasmic reticulum membrane</location>
        <topology evidence="1">Multi-pass membrane protein</topology>
    </subcellularLocation>
</comment>
<evidence type="ECO:0000256" key="1">
    <source>
        <dbReference type="ARBA" id="ARBA00004477"/>
    </source>
</evidence>
<comment type="similarity">
    <text evidence="2">Belongs to the lipase maturation factor family.</text>
</comment>
<evidence type="ECO:0000256" key="5">
    <source>
        <dbReference type="ARBA" id="ARBA00022989"/>
    </source>
</evidence>
<feature type="transmembrane region" description="Helical" evidence="10">
    <location>
        <begin position="314"/>
        <end position="341"/>
    </location>
</feature>
<feature type="transmembrane region" description="Helical" evidence="10">
    <location>
        <begin position="71"/>
        <end position="91"/>
    </location>
</feature>
<evidence type="ECO:0000256" key="4">
    <source>
        <dbReference type="ARBA" id="ARBA00022824"/>
    </source>
</evidence>
<evidence type="ECO:0000256" key="6">
    <source>
        <dbReference type="ARBA" id="ARBA00023136"/>
    </source>
</evidence>
<feature type="transmembrane region" description="Helical" evidence="10">
    <location>
        <begin position="167"/>
        <end position="187"/>
    </location>
</feature>
<feature type="domain" description="Lipase maturation factor 1/2 C-terminal" evidence="12">
    <location>
        <begin position="496"/>
        <end position="635"/>
    </location>
</feature>
<protein>
    <recommendedName>
        <fullName evidence="8">Lipase maturation factor 2</fullName>
    </recommendedName>
</protein>
<name>A0A7S3UC39_9CHLO</name>
<organism evidence="13">
    <name type="scientific">Picocystis salinarum</name>
    <dbReference type="NCBI Taxonomy" id="88271"/>
    <lineage>
        <taxon>Eukaryota</taxon>
        <taxon>Viridiplantae</taxon>
        <taxon>Chlorophyta</taxon>
        <taxon>Picocystophyceae</taxon>
        <taxon>Picocystales</taxon>
        <taxon>Picocystaceae</taxon>
        <taxon>Picocystis</taxon>
    </lineage>
</organism>
<evidence type="ECO:0000256" key="3">
    <source>
        <dbReference type="ARBA" id="ARBA00022692"/>
    </source>
</evidence>
<evidence type="ECO:0000256" key="7">
    <source>
        <dbReference type="ARBA" id="ARBA00023180"/>
    </source>
</evidence>
<feature type="transmembrane region" description="Helical" evidence="10">
    <location>
        <begin position="450"/>
        <end position="470"/>
    </location>
</feature>
<feature type="region of interest" description="Disordered" evidence="9">
    <location>
        <begin position="40"/>
        <end position="62"/>
    </location>
</feature>
<dbReference type="PANTHER" id="PTHR14463">
    <property type="entry name" value="LIPASE MATURATION FACTOR"/>
    <property type="match status" value="1"/>
</dbReference>
<evidence type="ECO:0000256" key="2">
    <source>
        <dbReference type="ARBA" id="ARBA00005512"/>
    </source>
</evidence>
<accession>A0A7S3UC39</accession>
<evidence type="ECO:0000259" key="11">
    <source>
        <dbReference type="Pfam" id="PF06762"/>
    </source>
</evidence>
<dbReference type="EMBL" id="HBIS01002541">
    <property type="protein sequence ID" value="CAE0608447.1"/>
    <property type="molecule type" value="Transcribed_RNA"/>
</dbReference>
<dbReference type="Pfam" id="PF25179">
    <property type="entry name" value="LMF1_C"/>
    <property type="match status" value="1"/>
</dbReference>
<keyword evidence="5 10" id="KW-1133">Transmembrane helix</keyword>
<evidence type="ECO:0000259" key="12">
    <source>
        <dbReference type="Pfam" id="PF25179"/>
    </source>
</evidence>
<dbReference type="InterPro" id="IPR009613">
    <property type="entry name" value="LMF"/>
</dbReference>
<keyword evidence="3 10" id="KW-0812">Transmembrane</keyword>
<feature type="transmembrane region" description="Helical" evidence="10">
    <location>
        <begin position="284"/>
        <end position="302"/>
    </location>
</feature>
<dbReference type="PANTHER" id="PTHR14463:SF5">
    <property type="entry name" value="LIPASE MATURATION FACTOR 2"/>
    <property type="match status" value="1"/>
</dbReference>
<evidence type="ECO:0000256" key="9">
    <source>
        <dbReference type="SAM" id="MobiDB-lite"/>
    </source>
</evidence>
<dbReference type="InterPro" id="IPR057433">
    <property type="entry name" value="LMF1/2_C"/>
</dbReference>
<feature type="domain" description="Lipase maturation factor 1/2 N-terminal" evidence="11">
    <location>
        <begin position="187"/>
        <end position="343"/>
    </location>
</feature>
<feature type="transmembrane region" description="Helical" evidence="10">
    <location>
        <begin position="362"/>
        <end position="381"/>
    </location>
</feature>
<dbReference type="Pfam" id="PF06762">
    <property type="entry name" value="LMF1"/>
    <property type="match status" value="1"/>
</dbReference>
<dbReference type="GO" id="GO:0051604">
    <property type="term" value="P:protein maturation"/>
    <property type="evidence" value="ECO:0007669"/>
    <property type="project" value="InterPro"/>
</dbReference>
<sequence length="704" mass="79162">MVRSLETDTRFVYRDTSKAKPSEIAKKDTTVQRVDEEILPAPRETVPKPQHMKRKTKEETIEERTDKPRDLFLTLLAFVWFCAFTSLYVQLDGLFGRDGLAPAETNMRARIAKRAGLWEWVQASRSTPSLLWVAVYYNLDVLLGMKLLCGAGVLLSLHAVRNGGSGWIYGTLWVCYLSLVSVGSTFMQFQWDTLLLEVGFLGIWLACPTGSQPFSGYAPRTIRQLLRFTLFKLMLMSGVVKLQSGCPSWYKLTALSYHFATQCLPTPLAWWLSKLPENLLKLSVWSALVIEIPATALILSPFQIHRWIGFCLQVLLQVAIMLTGNYNFFNLLTLGLCVLLLDPNGKQKNARSLMSKLWRVLHFLNFLLGLALVAVGAHWILPLSFARSLTGTSITLDTNPARISIQTKPILLASSLVGLLYILACGMLDVKSASRRSFVSSKFRASAKSFLVVVGGLIYFATSCTALLSLDSSLLRNPGGMYAAEVYGALSPYHITSGYGLFRRMTGMGDGGNGQLVERPEIILLGSKDGENWEEFDFRHKPGNVSWVPTMVAPHQPRLDWQMWFAALGSAEEHPWFINLVYKLLHNSKAVRDLLNPEGPFADAPPRYIKADLYKYDFSKGSTTDWWNRKFDRRYLDVVDADSPILMQYANAYGFSTEKPSKRVKPHQAEDLQETILFTCAFIAVYEVVRRSLEVARPSLVGSR</sequence>
<keyword evidence="4" id="KW-0256">Endoplasmic reticulum</keyword>
<keyword evidence="7" id="KW-0325">Glycoprotein</keyword>
<keyword evidence="6 10" id="KW-0472">Membrane</keyword>
<proteinExistence type="inferred from homology"/>
<evidence type="ECO:0000256" key="8">
    <source>
        <dbReference type="ARBA" id="ARBA00040643"/>
    </source>
</evidence>
<dbReference type="GO" id="GO:0005789">
    <property type="term" value="C:endoplasmic reticulum membrane"/>
    <property type="evidence" value="ECO:0007669"/>
    <property type="project" value="UniProtKB-SubCell"/>
</dbReference>
<dbReference type="AlphaFoldDB" id="A0A7S3UC39"/>
<gene>
    <name evidence="13" type="ORF">PSAL00342_LOCUS2264</name>
</gene>
<feature type="transmembrane region" description="Helical" evidence="10">
    <location>
        <begin position="410"/>
        <end position="430"/>
    </location>
</feature>
<dbReference type="InterPro" id="IPR057434">
    <property type="entry name" value="LMF1/2_N"/>
</dbReference>
<evidence type="ECO:0000256" key="10">
    <source>
        <dbReference type="SAM" id="Phobius"/>
    </source>
</evidence>
<evidence type="ECO:0000313" key="13">
    <source>
        <dbReference type="EMBL" id="CAE0608447.1"/>
    </source>
</evidence>
<feature type="transmembrane region" description="Helical" evidence="10">
    <location>
        <begin position="193"/>
        <end position="213"/>
    </location>
</feature>